<sequence>MLSTLPAYAEEAIKVGDILCFGTPDDECGFDGRWLVLDNTSTNDGKPGMFLTSLSLIGDETGEELLFRNIGDVSVNFLDRGEDFAKAHPGSQTYQGSEIQLWCKAFLDTHFSDAEKKAILPTYKSDEASTIPGLGIPLPGALHGTVDFDPVENILDGDQLFLLSAEEAYNKDYGFVDNKSRVALYKGTPAGYWLRSPHIDTFPLDVGFVFSFGTLMDYPVNGQFLFHMTSCARPAMNIDSTKISSLEPLAIENGVTVWRVSFQNESNLNSYSTTLPVVGEVIDLRGMAQKAFAAVVVILFLLIALIVFLIVHCKRKRRAGKHGSKR</sequence>
<comment type="caution">
    <text evidence="3">The sequence shown here is derived from an EMBL/GenBank/DDBJ whole genome shotgun (WGS) entry which is preliminary data.</text>
</comment>
<name>A0A7X2PBV4_9SPIO</name>
<keyword evidence="1" id="KW-0812">Transmembrane</keyword>
<feature type="domain" description="DUF6273" evidence="2">
    <location>
        <begin position="86"/>
        <end position="240"/>
    </location>
</feature>
<keyword evidence="1" id="KW-1133">Transmembrane helix</keyword>
<protein>
    <recommendedName>
        <fullName evidence="2">DUF6273 domain-containing protein</fullName>
    </recommendedName>
</protein>
<reference evidence="3 4" key="1">
    <citation type="submission" date="2019-08" db="EMBL/GenBank/DDBJ databases">
        <title>In-depth cultivation of the pig gut microbiome towards novel bacterial diversity and tailored functional studies.</title>
        <authorList>
            <person name="Wylensek D."/>
            <person name="Hitch T.C.A."/>
            <person name="Clavel T."/>
        </authorList>
    </citation>
    <scope>NUCLEOTIDE SEQUENCE [LARGE SCALE GENOMIC DNA]</scope>
    <source>
        <strain evidence="3 4">NM-380-WT-3C1</strain>
    </source>
</reference>
<dbReference type="RefSeq" id="WP_154425016.1">
    <property type="nucleotide sequence ID" value="NZ_VUNN01000006.1"/>
</dbReference>
<dbReference type="Pfam" id="PF19789">
    <property type="entry name" value="DUF6273"/>
    <property type="match status" value="1"/>
</dbReference>
<evidence type="ECO:0000313" key="4">
    <source>
        <dbReference type="Proteomes" id="UP000460549"/>
    </source>
</evidence>
<proteinExistence type="predicted"/>
<gene>
    <name evidence="3" type="ORF">FYJ80_04520</name>
</gene>
<keyword evidence="1" id="KW-0472">Membrane</keyword>
<evidence type="ECO:0000256" key="1">
    <source>
        <dbReference type="SAM" id="Phobius"/>
    </source>
</evidence>
<keyword evidence="4" id="KW-1185">Reference proteome</keyword>
<evidence type="ECO:0000313" key="3">
    <source>
        <dbReference type="EMBL" id="MSU06041.1"/>
    </source>
</evidence>
<dbReference type="Proteomes" id="UP000460549">
    <property type="component" value="Unassembled WGS sequence"/>
</dbReference>
<organism evidence="3 4">
    <name type="scientific">Bullifex porci</name>
    <dbReference type="NCBI Taxonomy" id="2606638"/>
    <lineage>
        <taxon>Bacteria</taxon>
        <taxon>Pseudomonadati</taxon>
        <taxon>Spirochaetota</taxon>
        <taxon>Spirochaetia</taxon>
        <taxon>Spirochaetales</taxon>
        <taxon>Spirochaetaceae</taxon>
        <taxon>Bullifex</taxon>
    </lineage>
</organism>
<evidence type="ECO:0000259" key="2">
    <source>
        <dbReference type="Pfam" id="PF19789"/>
    </source>
</evidence>
<feature type="transmembrane region" description="Helical" evidence="1">
    <location>
        <begin position="291"/>
        <end position="311"/>
    </location>
</feature>
<dbReference type="EMBL" id="VUNN01000006">
    <property type="protein sequence ID" value="MSU06041.1"/>
    <property type="molecule type" value="Genomic_DNA"/>
</dbReference>
<dbReference type="AlphaFoldDB" id="A0A7X2PBV4"/>
<accession>A0A7X2PBV4</accession>
<dbReference type="InterPro" id="IPR046240">
    <property type="entry name" value="DUF6273"/>
</dbReference>